<evidence type="ECO:0000313" key="1">
    <source>
        <dbReference type="EMBL" id="BBO89693.1"/>
    </source>
</evidence>
<gene>
    <name evidence="1" type="ORF">DSCOOX_28730</name>
</gene>
<reference evidence="1 2" key="1">
    <citation type="submission" date="2019-11" db="EMBL/GenBank/DDBJ databases">
        <title>Comparative genomics of hydrocarbon-degrading Desulfosarcina strains.</title>
        <authorList>
            <person name="Watanabe M."/>
            <person name="Kojima H."/>
            <person name="Fukui M."/>
        </authorList>
    </citation>
    <scope>NUCLEOTIDE SEQUENCE [LARGE SCALE GENOMIC DNA]</scope>
    <source>
        <strain evidence="2">oXyS1</strain>
    </source>
</reference>
<sequence length="157" mass="17406">MLLKYAMNRDVAIGFIQIMCGKMEMGRCGTSATRSDQRWHEWSSDGTIGWVLLDALQKKWPALNATDSWPIYEKLKTCSAGKPAICRVAWNTGYGHFVVCLGASGANFIFLDPYYGIVFSPATKNLFGGVHYKTKKNSFAKGEATGLIDYAIFTNLT</sequence>
<evidence type="ECO:0008006" key="3">
    <source>
        <dbReference type="Google" id="ProtNLM"/>
    </source>
</evidence>
<dbReference type="Proteomes" id="UP000422108">
    <property type="component" value="Chromosome"/>
</dbReference>
<accession>A0A5K8AAG1</accession>
<dbReference type="AlphaFoldDB" id="A0A5K8AAG1"/>
<protein>
    <recommendedName>
        <fullName evidence="3">Peptidase C39-like domain-containing protein</fullName>
    </recommendedName>
</protein>
<dbReference type="EMBL" id="AP021879">
    <property type="protein sequence ID" value="BBO89693.1"/>
    <property type="molecule type" value="Genomic_DNA"/>
</dbReference>
<proteinExistence type="predicted"/>
<dbReference type="RefSeq" id="WP_162458943.1">
    <property type="nucleotide sequence ID" value="NZ_AP021879.1"/>
</dbReference>
<dbReference type="Gene3D" id="3.90.70.10">
    <property type="entry name" value="Cysteine proteinases"/>
    <property type="match status" value="1"/>
</dbReference>
<keyword evidence="2" id="KW-1185">Reference proteome</keyword>
<name>A0A5K8AAG1_9BACT</name>
<organism evidence="1 2">
    <name type="scientific">Desulfosarcina ovata subsp. ovata</name>
    <dbReference type="NCBI Taxonomy" id="2752305"/>
    <lineage>
        <taxon>Bacteria</taxon>
        <taxon>Pseudomonadati</taxon>
        <taxon>Thermodesulfobacteriota</taxon>
        <taxon>Desulfobacteria</taxon>
        <taxon>Desulfobacterales</taxon>
        <taxon>Desulfosarcinaceae</taxon>
        <taxon>Desulfosarcina</taxon>
    </lineage>
</organism>
<evidence type="ECO:0000313" key="2">
    <source>
        <dbReference type="Proteomes" id="UP000422108"/>
    </source>
</evidence>